<proteinExistence type="predicted"/>
<accession>N6WWJ6</accession>
<evidence type="ECO:0000313" key="3">
    <source>
        <dbReference type="Proteomes" id="UP000013165"/>
    </source>
</evidence>
<dbReference type="PATRIC" id="fig|626887.3.peg.3461"/>
<gene>
    <name evidence="2" type="ORF">J057_17320</name>
</gene>
<organism evidence="2 3">
    <name type="scientific">Marinobacter nanhaiticus D15-8W</name>
    <dbReference type="NCBI Taxonomy" id="626887"/>
    <lineage>
        <taxon>Bacteria</taxon>
        <taxon>Pseudomonadati</taxon>
        <taxon>Pseudomonadota</taxon>
        <taxon>Gammaproteobacteria</taxon>
        <taxon>Pseudomonadales</taxon>
        <taxon>Marinobacteraceae</taxon>
        <taxon>Marinobacter</taxon>
    </lineage>
</organism>
<feature type="compositionally biased region" description="Basic and acidic residues" evidence="1">
    <location>
        <begin position="12"/>
        <end position="72"/>
    </location>
</feature>
<dbReference type="EMBL" id="APLQ01000014">
    <property type="protein sequence ID" value="ENO13178.1"/>
    <property type="molecule type" value="Genomic_DNA"/>
</dbReference>
<feature type="compositionally biased region" description="Polar residues" evidence="1">
    <location>
        <begin position="1"/>
        <end position="10"/>
    </location>
</feature>
<evidence type="ECO:0000313" key="2">
    <source>
        <dbReference type="EMBL" id="ENO13178.1"/>
    </source>
</evidence>
<dbReference type="RefSeq" id="WP_004581403.1">
    <property type="nucleotide sequence ID" value="NZ_AP028878.1"/>
</dbReference>
<dbReference type="HOGENOM" id="CLU_2479692_0_0_6"/>
<feature type="region of interest" description="Disordered" evidence="1">
    <location>
        <begin position="1"/>
        <end position="87"/>
    </location>
</feature>
<comment type="caution">
    <text evidence="2">The sequence shown here is derived from an EMBL/GenBank/DDBJ whole genome shotgun (WGS) entry which is preliminary data.</text>
</comment>
<name>N6WWJ6_9GAMM</name>
<dbReference type="AlphaFoldDB" id="N6WWJ6"/>
<reference evidence="2 3" key="1">
    <citation type="journal article" date="2013" name="Genome Announc.">
        <title>Genome Sequence of the Polycyclic Aromatic Hydrocarbon-Degrading Bacterium Strain Marinobacter nanhaiticus D15-8WT.</title>
        <authorList>
            <person name="Cui Z."/>
            <person name="Gao W."/>
            <person name="Li Q."/>
            <person name="Xu G."/>
            <person name="Zheng L."/>
        </authorList>
    </citation>
    <scope>NUCLEOTIDE SEQUENCE [LARGE SCALE GENOMIC DNA]</scope>
    <source>
        <strain evidence="2 3">D15-8W</strain>
    </source>
</reference>
<dbReference type="Proteomes" id="UP000013165">
    <property type="component" value="Unassembled WGS sequence"/>
</dbReference>
<evidence type="ECO:0000256" key="1">
    <source>
        <dbReference type="SAM" id="MobiDB-lite"/>
    </source>
</evidence>
<keyword evidence="3" id="KW-1185">Reference proteome</keyword>
<protein>
    <submittedName>
        <fullName evidence="2">Uncharacterized protein</fullName>
    </submittedName>
</protein>
<sequence length="87" mass="10278">MAGNRTSPTDWPTHELDSQTEEWNREIERLRNQSHEKMAEAQDPQTRQRIEEEFAREIQQRQDNIRKAREQAEAGQSSGNGKSEERK</sequence>